<feature type="signal peptide" evidence="1">
    <location>
        <begin position="1"/>
        <end position="42"/>
    </location>
</feature>
<dbReference type="Gene3D" id="3.50.50.60">
    <property type="entry name" value="FAD/NAD(P)-binding domain"/>
    <property type="match status" value="1"/>
</dbReference>
<protein>
    <submittedName>
        <fullName evidence="2">FAD-dependent oxidoreductase</fullName>
    </submittedName>
</protein>
<accession>A0AAW9PXS3</accession>
<dbReference type="RefSeq" id="WP_330485759.1">
    <property type="nucleotide sequence ID" value="NZ_JAZBJZ010000125.1"/>
</dbReference>
<evidence type="ECO:0000313" key="3">
    <source>
        <dbReference type="Proteomes" id="UP001333818"/>
    </source>
</evidence>
<dbReference type="PANTHER" id="PTHR42716">
    <property type="entry name" value="L-ASPARTATE OXIDASE"/>
    <property type="match status" value="1"/>
</dbReference>
<dbReference type="Pfam" id="PF12831">
    <property type="entry name" value="FAD_oxidored"/>
    <property type="match status" value="3"/>
</dbReference>
<gene>
    <name evidence="2" type="ORF">V2H45_21495</name>
</gene>
<dbReference type="Proteomes" id="UP001333818">
    <property type="component" value="Unassembled WGS sequence"/>
</dbReference>
<reference evidence="2" key="1">
    <citation type="submission" date="2024-01" db="EMBL/GenBank/DDBJ databases">
        <title>Bank of Algae and Cyanobacteria of the Azores (BACA) strain genomes.</title>
        <authorList>
            <person name="Luz R."/>
            <person name="Cordeiro R."/>
            <person name="Fonseca A."/>
            <person name="Goncalves V."/>
        </authorList>
    </citation>
    <scope>NUCLEOTIDE SEQUENCE</scope>
    <source>
        <strain evidence="2">BACA0141</strain>
    </source>
</reference>
<proteinExistence type="predicted"/>
<evidence type="ECO:0000313" key="2">
    <source>
        <dbReference type="EMBL" id="MEE3719322.1"/>
    </source>
</evidence>
<dbReference type="GO" id="GO:0009435">
    <property type="term" value="P:NAD+ biosynthetic process"/>
    <property type="evidence" value="ECO:0007669"/>
    <property type="project" value="InterPro"/>
</dbReference>
<dbReference type="AlphaFoldDB" id="A0AAW9PXS3"/>
<keyword evidence="3" id="KW-1185">Reference proteome</keyword>
<feature type="chain" id="PRO_5043454763" evidence="1">
    <location>
        <begin position="43"/>
        <end position="693"/>
    </location>
</feature>
<keyword evidence="1" id="KW-0732">Signal</keyword>
<dbReference type="InterPro" id="IPR036188">
    <property type="entry name" value="FAD/NAD-bd_sf"/>
</dbReference>
<evidence type="ECO:0000256" key="1">
    <source>
        <dbReference type="SAM" id="SignalP"/>
    </source>
</evidence>
<organism evidence="2 3">
    <name type="scientific">Tumidithrix elongata BACA0141</name>
    <dbReference type="NCBI Taxonomy" id="2716417"/>
    <lineage>
        <taxon>Bacteria</taxon>
        <taxon>Bacillati</taxon>
        <taxon>Cyanobacteriota</taxon>
        <taxon>Cyanophyceae</taxon>
        <taxon>Pseudanabaenales</taxon>
        <taxon>Pseudanabaenaceae</taxon>
        <taxon>Tumidithrix</taxon>
        <taxon>Tumidithrix elongata</taxon>
    </lineage>
</organism>
<comment type="caution">
    <text evidence="2">The sequence shown here is derived from an EMBL/GenBank/DDBJ whole genome shotgun (WGS) entry which is preliminary data.</text>
</comment>
<name>A0AAW9PXS3_9CYAN</name>
<dbReference type="InterPro" id="IPR005288">
    <property type="entry name" value="NadB"/>
</dbReference>
<sequence length="693" mass="76698">MSPFSKQIRKLISLNRLKPWQAIASIPLGLALAIATGTSALAAPPRTPDQNVECEILIVGGGLAGTATAYEALLAGRTVCITDITDWIGGQLTSQGTSALDESKKQRSLLFYARGYKELRDSLLNYYGKINPGDCWVSASCFIPSDANKLLFEILDGAAKKGGGQLKWFPNTTIKELEVSSDGKIIDGAIAIQHRAAPNTPPLNTEPLSAIVEDAYRYENSPRLTKTILHFTAKPSTETKSSSTPKWYVVEATETGEIIALADVPYRLGIDPLSHLNPSSPSAAGDPFCTQGFTYTFALQQTEQPQPQTKPSFYDRYLSYYSYDPKPNKFDFDSVFTYRRIWAPNAESRPKATVFRVGAPAPQDISMQNWVWGNDYRPGTSEDNLIYSREQLQQLGQLVPGSWMGGLRTETLRKGEEIALGFYYWLVAGTTDSHLGDGVKKPYPNHLLLTGLNSPMGTMHGLSKYPYIREGRRIVGRPSFGYADGFTVSELDISRHDYREDYYRQNLTPKMYRDMWVALAGLESVVAVRGASIEQISRRTRSSIYPDAVGISQYAIDFHPCMTLSPPEAKGNTERAGVRQAHGMAFPAQIPLRAMIPQKIDNLIVASKSIAVSNIAAAAYRVHSFEWSVGAAAGTTVSFALEKGIPPFQLVEDMPRVKPELMELRDRLEKNGNPTAFPDTSVFNLSWDDWKVW</sequence>
<dbReference type="SUPFAM" id="SSF51905">
    <property type="entry name" value="FAD/NAD(P)-binding domain"/>
    <property type="match status" value="1"/>
</dbReference>
<dbReference type="EMBL" id="JAZBJZ010000125">
    <property type="protein sequence ID" value="MEE3719322.1"/>
    <property type="molecule type" value="Genomic_DNA"/>
</dbReference>
<dbReference type="GO" id="GO:0008734">
    <property type="term" value="F:L-aspartate oxidase activity"/>
    <property type="evidence" value="ECO:0007669"/>
    <property type="project" value="InterPro"/>
</dbReference>
<dbReference type="PANTHER" id="PTHR42716:SF1">
    <property type="entry name" value="SLL0471 PROTEIN"/>
    <property type="match status" value="1"/>
</dbReference>